<dbReference type="Proteomes" id="UP001472677">
    <property type="component" value="Unassembled WGS sequence"/>
</dbReference>
<sequence length="95" mass="10263">MSNNGIGGGDLAAALAKKEEEEEAAHRTRFVVLELINIDIIATKNTTPNPPSNMYFELEVDPPLSWMLITFNAAGVVPLNCPKAGLPNSNLQTKK</sequence>
<keyword evidence="2" id="KW-1185">Reference proteome</keyword>
<organism evidence="1 2">
    <name type="scientific">Hibiscus sabdariffa</name>
    <name type="common">roselle</name>
    <dbReference type="NCBI Taxonomy" id="183260"/>
    <lineage>
        <taxon>Eukaryota</taxon>
        <taxon>Viridiplantae</taxon>
        <taxon>Streptophyta</taxon>
        <taxon>Embryophyta</taxon>
        <taxon>Tracheophyta</taxon>
        <taxon>Spermatophyta</taxon>
        <taxon>Magnoliopsida</taxon>
        <taxon>eudicotyledons</taxon>
        <taxon>Gunneridae</taxon>
        <taxon>Pentapetalae</taxon>
        <taxon>rosids</taxon>
        <taxon>malvids</taxon>
        <taxon>Malvales</taxon>
        <taxon>Malvaceae</taxon>
        <taxon>Malvoideae</taxon>
        <taxon>Hibiscus</taxon>
    </lineage>
</organism>
<gene>
    <name evidence="1" type="ORF">V6N12_026646</name>
</gene>
<reference evidence="1 2" key="1">
    <citation type="journal article" date="2024" name="G3 (Bethesda)">
        <title>Genome assembly of Hibiscus sabdariffa L. provides insights into metabolisms of medicinal natural products.</title>
        <authorList>
            <person name="Kim T."/>
        </authorList>
    </citation>
    <scope>NUCLEOTIDE SEQUENCE [LARGE SCALE GENOMIC DNA]</scope>
    <source>
        <strain evidence="1">TK-2024</strain>
        <tissue evidence="1">Old leaves</tissue>
    </source>
</reference>
<proteinExistence type="predicted"/>
<evidence type="ECO:0000313" key="2">
    <source>
        <dbReference type="Proteomes" id="UP001472677"/>
    </source>
</evidence>
<accession>A0ABR2DSD0</accession>
<protein>
    <submittedName>
        <fullName evidence="1">Uncharacterized protein</fullName>
    </submittedName>
</protein>
<dbReference type="EMBL" id="JBBPBM010000023">
    <property type="protein sequence ID" value="KAK8545828.1"/>
    <property type="molecule type" value="Genomic_DNA"/>
</dbReference>
<name>A0ABR2DSD0_9ROSI</name>
<comment type="caution">
    <text evidence="1">The sequence shown here is derived from an EMBL/GenBank/DDBJ whole genome shotgun (WGS) entry which is preliminary data.</text>
</comment>
<evidence type="ECO:0000313" key="1">
    <source>
        <dbReference type="EMBL" id="KAK8545828.1"/>
    </source>
</evidence>